<reference evidence="2 3" key="1">
    <citation type="submission" date="2020-08" db="EMBL/GenBank/DDBJ databases">
        <title>Genomic Encyclopedia of Type Strains, Phase IV (KMG-IV): sequencing the most valuable type-strain genomes for metagenomic binning, comparative biology and taxonomic classification.</title>
        <authorList>
            <person name="Goeker M."/>
        </authorList>
    </citation>
    <scope>NUCLEOTIDE SEQUENCE [LARGE SCALE GENOMIC DNA]</scope>
    <source>
        <strain evidence="2 3">DSM 27026</strain>
    </source>
</reference>
<evidence type="ECO:0000256" key="1">
    <source>
        <dbReference type="SAM" id="Phobius"/>
    </source>
</evidence>
<dbReference type="AlphaFoldDB" id="A0A840VPX5"/>
<name>A0A840VPX5_9PROT</name>
<comment type="caution">
    <text evidence="2">The sequence shown here is derived from an EMBL/GenBank/DDBJ whole genome shotgun (WGS) entry which is preliminary data.</text>
</comment>
<feature type="transmembrane region" description="Helical" evidence="1">
    <location>
        <begin position="87"/>
        <end position="107"/>
    </location>
</feature>
<evidence type="ECO:0000313" key="2">
    <source>
        <dbReference type="EMBL" id="MBB5373651.1"/>
    </source>
</evidence>
<keyword evidence="3" id="KW-1185">Reference proteome</keyword>
<dbReference type="RefSeq" id="WP_183266665.1">
    <property type="nucleotide sequence ID" value="NZ_JACHFJ010000008.1"/>
</dbReference>
<dbReference type="EMBL" id="JACHFJ010000008">
    <property type="protein sequence ID" value="MBB5373651.1"/>
    <property type="molecule type" value="Genomic_DNA"/>
</dbReference>
<keyword evidence="1" id="KW-0812">Transmembrane</keyword>
<keyword evidence="1" id="KW-0472">Membrane</keyword>
<accession>A0A840VPX5</accession>
<keyword evidence="1" id="KW-1133">Transmembrane helix</keyword>
<organism evidence="2 3">
    <name type="scientific">Acidocella aromatica</name>
    <dbReference type="NCBI Taxonomy" id="1303579"/>
    <lineage>
        <taxon>Bacteria</taxon>
        <taxon>Pseudomonadati</taxon>
        <taxon>Pseudomonadota</taxon>
        <taxon>Alphaproteobacteria</taxon>
        <taxon>Acetobacterales</taxon>
        <taxon>Acidocellaceae</taxon>
        <taxon>Acidocella</taxon>
    </lineage>
</organism>
<protein>
    <submittedName>
        <fullName evidence="2">Uncharacterized protein</fullName>
    </submittedName>
</protein>
<proteinExistence type="predicted"/>
<dbReference type="Proteomes" id="UP000553706">
    <property type="component" value="Unassembled WGS sequence"/>
</dbReference>
<gene>
    <name evidence="2" type="ORF">HNP71_001915</name>
</gene>
<sequence length="109" mass="12000">MDTADTVALLRTDIAGLRNDISGIRQDIGILEAKADAVEAWRIRYLAQEDQVVGKLFTKVDELMAGLNDMRADLARIRGERDAERRISVMIISLLSAVCGGLCARIFHG</sequence>
<evidence type="ECO:0000313" key="3">
    <source>
        <dbReference type="Proteomes" id="UP000553706"/>
    </source>
</evidence>